<evidence type="ECO:0000256" key="1">
    <source>
        <dbReference type="ARBA" id="ARBA00005384"/>
    </source>
</evidence>
<dbReference type="KEGG" id="pgz:C2E15_13670"/>
<organism evidence="8 9">
    <name type="scientific">Mixta gaviniae</name>
    <dbReference type="NCBI Taxonomy" id="665914"/>
    <lineage>
        <taxon>Bacteria</taxon>
        <taxon>Pseudomonadati</taxon>
        <taxon>Pseudomonadota</taxon>
        <taxon>Gammaproteobacteria</taxon>
        <taxon>Enterobacterales</taxon>
        <taxon>Erwiniaceae</taxon>
        <taxon>Mixta</taxon>
    </lineage>
</organism>
<keyword evidence="9" id="KW-1185">Reference proteome</keyword>
<dbReference type="InterPro" id="IPR015424">
    <property type="entry name" value="PyrdxlP-dep_Trfase"/>
</dbReference>
<evidence type="ECO:0000256" key="5">
    <source>
        <dbReference type="ARBA" id="ARBA00023163"/>
    </source>
</evidence>
<comment type="similarity">
    <text evidence="1">In the C-terminal section; belongs to the class-I pyridoxal-phosphate-dependent aminotransferase family.</text>
</comment>
<dbReference type="PANTHER" id="PTHR46577:SF1">
    <property type="entry name" value="HTH-TYPE TRANSCRIPTIONAL REGULATORY PROTEIN GABR"/>
    <property type="match status" value="1"/>
</dbReference>
<keyword evidence="5" id="KW-0804">Transcription</keyword>
<dbReference type="SUPFAM" id="SSF46785">
    <property type="entry name" value="Winged helix' DNA-binding domain"/>
    <property type="match status" value="1"/>
</dbReference>
<evidence type="ECO:0000313" key="9">
    <source>
        <dbReference type="Proteomes" id="UP000238365"/>
    </source>
</evidence>
<evidence type="ECO:0000313" key="8">
    <source>
        <dbReference type="EMBL" id="AUX94025.1"/>
    </source>
</evidence>
<dbReference type="InterPro" id="IPR000524">
    <property type="entry name" value="Tscrpt_reg_HTH_GntR"/>
</dbReference>
<dbReference type="InterPro" id="IPR036390">
    <property type="entry name" value="WH_DNA-bd_sf"/>
</dbReference>
<dbReference type="InterPro" id="IPR004839">
    <property type="entry name" value="Aminotransferase_I/II_large"/>
</dbReference>
<evidence type="ECO:0000256" key="6">
    <source>
        <dbReference type="SAM" id="MobiDB-lite"/>
    </source>
</evidence>
<keyword evidence="2" id="KW-0663">Pyridoxal phosphate</keyword>
<dbReference type="SMART" id="SM00345">
    <property type="entry name" value="HTH_GNTR"/>
    <property type="match status" value="1"/>
</dbReference>
<name>A0A2L0IHJ3_9GAMM</name>
<dbReference type="PANTHER" id="PTHR46577">
    <property type="entry name" value="HTH-TYPE TRANSCRIPTIONAL REGULATORY PROTEIN GABR"/>
    <property type="match status" value="1"/>
</dbReference>
<dbReference type="InterPro" id="IPR015421">
    <property type="entry name" value="PyrdxlP-dep_Trfase_major"/>
</dbReference>
<dbReference type="SUPFAM" id="SSF53383">
    <property type="entry name" value="PLP-dependent transferases"/>
    <property type="match status" value="1"/>
</dbReference>
<gene>
    <name evidence="8" type="ORF">C2E15_13670</name>
</gene>
<protein>
    <recommendedName>
        <fullName evidence="7">HTH gntR-type domain-containing protein</fullName>
    </recommendedName>
</protein>
<accession>A0A2L0IHJ3</accession>
<evidence type="ECO:0000259" key="7">
    <source>
        <dbReference type="PROSITE" id="PS50949"/>
    </source>
</evidence>
<dbReference type="Gene3D" id="1.10.10.10">
    <property type="entry name" value="Winged helix-like DNA-binding domain superfamily/Winged helix DNA-binding domain"/>
    <property type="match status" value="1"/>
</dbReference>
<dbReference type="AlphaFoldDB" id="A0A2L0IHJ3"/>
<dbReference type="InterPro" id="IPR051446">
    <property type="entry name" value="HTH_trans_reg/aminotransferase"/>
</dbReference>
<dbReference type="Gene3D" id="3.40.640.10">
    <property type="entry name" value="Type I PLP-dependent aspartate aminotransferase-like (Major domain)"/>
    <property type="match status" value="1"/>
</dbReference>
<dbReference type="GO" id="GO:0003677">
    <property type="term" value="F:DNA binding"/>
    <property type="evidence" value="ECO:0007669"/>
    <property type="project" value="UniProtKB-KW"/>
</dbReference>
<keyword evidence="3" id="KW-0805">Transcription regulation</keyword>
<reference evidence="8 9" key="1">
    <citation type="submission" date="2018-01" db="EMBL/GenBank/DDBJ databases">
        <title>Complete and assembled Genome of Pantoea gaviniae DSM22758T.</title>
        <authorList>
            <person name="Stevens M.J.A."/>
            <person name="Zurfluh K."/>
            <person name="Stephan R."/>
        </authorList>
    </citation>
    <scope>NUCLEOTIDE SEQUENCE [LARGE SCALE GENOMIC DNA]</scope>
    <source>
        <strain evidence="8 9">DSM 22758</strain>
    </source>
</reference>
<feature type="region of interest" description="Disordered" evidence="6">
    <location>
        <begin position="87"/>
        <end position="113"/>
    </location>
</feature>
<dbReference type="RefSeq" id="WP_104957859.1">
    <property type="nucleotide sequence ID" value="NZ_CP026377.1"/>
</dbReference>
<keyword evidence="4" id="KW-0238">DNA-binding</keyword>
<dbReference type="GO" id="GO:0003700">
    <property type="term" value="F:DNA-binding transcription factor activity"/>
    <property type="evidence" value="ECO:0007669"/>
    <property type="project" value="InterPro"/>
</dbReference>
<evidence type="ECO:0000256" key="3">
    <source>
        <dbReference type="ARBA" id="ARBA00023015"/>
    </source>
</evidence>
<feature type="domain" description="HTH gntR-type" evidence="7">
    <location>
        <begin position="13"/>
        <end position="81"/>
    </location>
</feature>
<evidence type="ECO:0000256" key="4">
    <source>
        <dbReference type="ARBA" id="ARBA00023125"/>
    </source>
</evidence>
<dbReference type="Pfam" id="PF00392">
    <property type="entry name" value="GntR"/>
    <property type="match status" value="1"/>
</dbReference>
<dbReference type="InterPro" id="IPR036388">
    <property type="entry name" value="WH-like_DNA-bd_sf"/>
</dbReference>
<evidence type="ECO:0000256" key="2">
    <source>
        <dbReference type="ARBA" id="ARBA00022898"/>
    </source>
</evidence>
<sequence>MNCLNAMAPTKRTSVKQSIIEDVSNMISGGVLNKGDFLPSIRSMSEKYHISRGSVVMAYKALESLGYIVGRERVCYQVVGNTLQKGLSAVRPPDSPASDVAPVADESDDSPDTDICRKLERQDGALPGHFARKWFAALPAGKTLAVSSAQHQAELRAVKESFCRVIRMSRGTQIDAQNMLLLPGQQEAILLLAQYGKLHSPHPSVVLEDPCSPKVVQLFTSLGYNIIRARVNAGGMDISSLPDRPVDFIYTSPTHQFPSGATMSPQRRVALLQWAERHNALIVENDSCALLGFGSDITPTLSASYPNSRIIYLSTTAELSGSNVNLSFVIAPEEMLSSLVQLKKLLFSEVQPMISGTLSLFLNSNHFIKFLSKNLQLRRQKYQLALAGLQRAIDDPAVWGQPQAGFFSFADKNRAIAPEVIKNHFFDLALFYAHAGRHQDKRYIYPLAAFSLEHIEKINQKLAT</sequence>
<dbReference type="Proteomes" id="UP000238365">
    <property type="component" value="Chromosome"/>
</dbReference>
<dbReference type="Pfam" id="PF00155">
    <property type="entry name" value="Aminotran_1_2"/>
    <property type="match status" value="1"/>
</dbReference>
<dbReference type="PROSITE" id="PS50949">
    <property type="entry name" value="HTH_GNTR"/>
    <property type="match status" value="1"/>
</dbReference>
<dbReference type="EMBL" id="CP026377">
    <property type="protein sequence ID" value="AUX94025.1"/>
    <property type="molecule type" value="Genomic_DNA"/>
</dbReference>
<dbReference type="GO" id="GO:0030170">
    <property type="term" value="F:pyridoxal phosphate binding"/>
    <property type="evidence" value="ECO:0007669"/>
    <property type="project" value="InterPro"/>
</dbReference>
<proteinExistence type="inferred from homology"/>